<proteinExistence type="predicted"/>
<evidence type="ECO:0000313" key="2">
    <source>
        <dbReference type="Proteomes" id="UP000228930"/>
    </source>
</evidence>
<reference evidence="1 2" key="1">
    <citation type="submission" date="2015-06" db="EMBL/GenBank/DDBJ databases">
        <title>Comparative genome analysis of nirS-carrying Bradyrhizobium sp. strains.</title>
        <authorList>
            <person name="Ishii S."/>
            <person name="Jang J."/>
            <person name="Nishizawa T."/>
            <person name="Senoo K."/>
        </authorList>
    </citation>
    <scope>NUCLEOTIDE SEQUENCE [LARGE SCALE GENOMIC DNA]</scope>
    <source>
        <strain evidence="1 2">TSA1</strain>
    </source>
</reference>
<dbReference type="EMBL" id="LFJC01000003">
    <property type="protein sequence ID" value="PIT00316.1"/>
    <property type="molecule type" value="Genomic_DNA"/>
</dbReference>
<sequence>MRKVIDTNHLKSLELREYLSKPDNHVVITDLVIMETLRGGDIEAVCCQLEPLTQHPKQVVVLKTTHAVAGLRKRRRRGLQRRRIHREQTQGFAAWCEKLELARKGDKDLVKQFEAKCERASADLAELAKSQETYAANLAEHVKRYSEAELKILRKNEPITPELLKKIKGHIVDLAEALFDAHPYFKKRPAVKHLPNAFLFRYAISGYVVAMRRIKEGGANEASAEKIRNDLIDAMIGAHATYFDGLSSQDQKAKEIHETTCELLKHFHDEIKAFASNASTAEGAVVEQFKRPRQSSFRSESN</sequence>
<organism evidence="1 2">
    <name type="scientific">Bradyrhizobium nitroreducens</name>
    <dbReference type="NCBI Taxonomy" id="709803"/>
    <lineage>
        <taxon>Bacteria</taxon>
        <taxon>Pseudomonadati</taxon>
        <taxon>Pseudomonadota</taxon>
        <taxon>Alphaproteobacteria</taxon>
        <taxon>Hyphomicrobiales</taxon>
        <taxon>Nitrobacteraceae</taxon>
        <taxon>Bradyrhizobium</taxon>
    </lineage>
</organism>
<evidence type="ECO:0000313" key="1">
    <source>
        <dbReference type="EMBL" id="PIT00316.1"/>
    </source>
</evidence>
<gene>
    <name evidence="1" type="ORF">TSA1_05710</name>
</gene>
<accession>A0A2M6U6U4</accession>
<protein>
    <submittedName>
        <fullName evidence="1">Uncharacterized protein</fullName>
    </submittedName>
</protein>
<comment type="caution">
    <text evidence="1">The sequence shown here is derived from an EMBL/GenBank/DDBJ whole genome shotgun (WGS) entry which is preliminary data.</text>
</comment>
<keyword evidence="2" id="KW-1185">Reference proteome</keyword>
<dbReference type="AlphaFoldDB" id="A0A2M6U6U4"/>
<dbReference type="RefSeq" id="WP_100175525.1">
    <property type="nucleotide sequence ID" value="NZ_LFJC01000003.1"/>
</dbReference>
<name>A0A2M6U6U4_9BRAD</name>
<dbReference type="Proteomes" id="UP000228930">
    <property type="component" value="Unassembled WGS sequence"/>
</dbReference>